<dbReference type="Pfam" id="PF01208">
    <property type="entry name" value="URO-D"/>
    <property type="match status" value="1"/>
</dbReference>
<dbReference type="InterPro" id="IPR038071">
    <property type="entry name" value="UROD/MetE-like_sf"/>
</dbReference>
<reference evidence="2 3" key="2">
    <citation type="journal article" date="2016" name="ISME J.">
        <title>Characterization of the first cultured representative of Verrucomicrobia subdivision 5 indicates the proposal of a novel phylum.</title>
        <authorList>
            <person name="Spring S."/>
            <person name="Bunk B."/>
            <person name="Sproer C."/>
            <person name="Schumann P."/>
            <person name="Rohde M."/>
            <person name="Tindall B.J."/>
            <person name="Klenk H.P."/>
        </authorList>
    </citation>
    <scope>NUCLEOTIDE SEQUENCE [LARGE SCALE GENOMIC DNA]</scope>
    <source>
        <strain evidence="2 3">L21-Fru-AB</strain>
    </source>
</reference>
<dbReference type="GO" id="GO:0004853">
    <property type="term" value="F:uroporphyrinogen decarboxylase activity"/>
    <property type="evidence" value="ECO:0007669"/>
    <property type="project" value="UniProtKB-EC"/>
</dbReference>
<evidence type="ECO:0000313" key="2">
    <source>
        <dbReference type="EMBL" id="AKJ64537.1"/>
    </source>
</evidence>
<evidence type="ECO:0000313" key="3">
    <source>
        <dbReference type="Proteomes" id="UP000035268"/>
    </source>
</evidence>
<dbReference type="PANTHER" id="PTHR47099:SF1">
    <property type="entry name" value="METHYLCOBAMIDE:COM METHYLTRANSFERASE MTBA"/>
    <property type="match status" value="1"/>
</dbReference>
<dbReference type="PANTHER" id="PTHR47099">
    <property type="entry name" value="METHYLCOBAMIDE:COM METHYLTRANSFERASE MTBA"/>
    <property type="match status" value="1"/>
</dbReference>
<dbReference type="AlphaFoldDB" id="A0A0G3EGJ6"/>
<dbReference type="SUPFAM" id="SSF51726">
    <property type="entry name" value="UROD/MetE-like"/>
    <property type="match status" value="1"/>
</dbReference>
<dbReference type="InterPro" id="IPR052024">
    <property type="entry name" value="Methanogen_methyltrans"/>
</dbReference>
<dbReference type="GO" id="GO:0006779">
    <property type="term" value="P:porphyrin-containing compound biosynthetic process"/>
    <property type="evidence" value="ECO:0007669"/>
    <property type="project" value="InterPro"/>
</dbReference>
<dbReference type="OrthoDB" id="9780425at2"/>
<dbReference type="EC" id="4.1.1.37" evidence="2"/>
<feature type="domain" description="Uroporphyrinogen decarboxylase (URO-D)" evidence="1">
    <location>
        <begin position="3"/>
        <end position="327"/>
    </location>
</feature>
<dbReference type="InterPro" id="IPR000257">
    <property type="entry name" value="Uroporphyrinogen_deCOase"/>
</dbReference>
<keyword evidence="3" id="KW-1185">Reference proteome</keyword>
<proteinExistence type="predicted"/>
<keyword evidence="2" id="KW-0456">Lyase</keyword>
<protein>
    <submittedName>
        <fullName evidence="2">Uroporphyrinogen decarboxylase</fullName>
        <ecNumber evidence="2">4.1.1.37</ecNumber>
    </submittedName>
</protein>
<dbReference type="Gene3D" id="3.20.20.210">
    <property type="match status" value="1"/>
</dbReference>
<name>A0A0G3EGJ6_9BACT</name>
<gene>
    <name evidence="2" type="primary">hemE_2</name>
    <name evidence="2" type="ORF">L21SP4_01289</name>
</gene>
<organism evidence="2 3">
    <name type="scientific">Kiritimatiella glycovorans</name>
    <dbReference type="NCBI Taxonomy" id="1307763"/>
    <lineage>
        <taxon>Bacteria</taxon>
        <taxon>Pseudomonadati</taxon>
        <taxon>Kiritimatiellota</taxon>
        <taxon>Kiritimatiellia</taxon>
        <taxon>Kiritimatiellales</taxon>
        <taxon>Kiritimatiellaceae</taxon>
        <taxon>Kiritimatiella</taxon>
    </lineage>
</organism>
<reference evidence="3" key="1">
    <citation type="submission" date="2015-02" db="EMBL/GenBank/DDBJ databases">
        <title>Description and complete genome sequence of the first cultured representative of the subdivision 5 of the Verrucomicrobia phylum.</title>
        <authorList>
            <person name="Spring S."/>
            <person name="Bunk B."/>
            <person name="Sproer C."/>
            <person name="Klenk H.-P."/>
        </authorList>
    </citation>
    <scope>NUCLEOTIDE SEQUENCE [LARGE SCALE GENOMIC DNA]</scope>
    <source>
        <strain evidence="3">L21-Fru-AB</strain>
    </source>
</reference>
<dbReference type="STRING" id="1307763.L21SP4_01289"/>
<sequence>MTGKERTDAMLEGEVCDFVPRTPILMQYAAEYIGSDYGAFASDHRVLVEANLRCAEDFGMDQVSAISDPYREAAGFGGQIEFVRDGVPRCTPPMAERRDFSLLKDPDPEQSDRMRDRLDAVRLFKSKCAGVYSILGWIEGPAAEAADLRGTSNLMMDFYDDEVFAAELMDRCLKAAVDFARVQVEAGADMIGVGDAVASQISPDLYERLVQPREKRLVEAIHGFGARVKLHICGEITHLLPGIADLHIDVLDVDHMVDMKAVRDAVGGRTVLAGNIDPAQGVARGSTQAIRDHVRRTYEQVGNPYFVNAGCEIPAGTPEANLRALCEPLEYVKRMT</sequence>
<accession>A0A0G3EGJ6</accession>
<dbReference type="Proteomes" id="UP000035268">
    <property type="component" value="Chromosome"/>
</dbReference>
<evidence type="ECO:0000259" key="1">
    <source>
        <dbReference type="Pfam" id="PF01208"/>
    </source>
</evidence>
<dbReference type="EMBL" id="CP010904">
    <property type="protein sequence ID" value="AKJ64537.1"/>
    <property type="molecule type" value="Genomic_DNA"/>
</dbReference>
<dbReference type="RefSeq" id="WP_052881864.1">
    <property type="nucleotide sequence ID" value="NZ_CP010904.1"/>
</dbReference>
<dbReference type="KEGG" id="vbl:L21SP4_01289"/>